<organism evidence="2 3">
    <name type="scientific">Amanita muscaria (strain Koide BX008)</name>
    <dbReference type="NCBI Taxonomy" id="946122"/>
    <lineage>
        <taxon>Eukaryota</taxon>
        <taxon>Fungi</taxon>
        <taxon>Dikarya</taxon>
        <taxon>Basidiomycota</taxon>
        <taxon>Agaricomycotina</taxon>
        <taxon>Agaricomycetes</taxon>
        <taxon>Agaricomycetidae</taxon>
        <taxon>Agaricales</taxon>
        <taxon>Pluteineae</taxon>
        <taxon>Amanitaceae</taxon>
        <taxon>Amanita</taxon>
    </lineage>
</organism>
<dbReference type="EMBL" id="KN818227">
    <property type="protein sequence ID" value="KIL68672.1"/>
    <property type="molecule type" value="Genomic_DNA"/>
</dbReference>
<reference evidence="2 3" key="1">
    <citation type="submission" date="2014-04" db="EMBL/GenBank/DDBJ databases">
        <title>Evolutionary Origins and Diversification of the Mycorrhizal Mutualists.</title>
        <authorList>
            <consortium name="DOE Joint Genome Institute"/>
            <consortium name="Mycorrhizal Genomics Consortium"/>
            <person name="Kohler A."/>
            <person name="Kuo A."/>
            <person name="Nagy L.G."/>
            <person name="Floudas D."/>
            <person name="Copeland A."/>
            <person name="Barry K.W."/>
            <person name="Cichocki N."/>
            <person name="Veneault-Fourrey C."/>
            <person name="LaButti K."/>
            <person name="Lindquist E.A."/>
            <person name="Lipzen A."/>
            <person name="Lundell T."/>
            <person name="Morin E."/>
            <person name="Murat C."/>
            <person name="Riley R."/>
            <person name="Ohm R."/>
            <person name="Sun H."/>
            <person name="Tunlid A."/>
            <person name="Henrissat B."/>
            <person name="Grigoriev I.V."/>
            <person name="Hibbett D.S."/>
            <person name="Martin F."/>
        </authorList>
    </citation>
    <scope>NUCLEOTIDE SEQUENCE [LARGE SCALE GENOMIC DNA]</scope>
    <source>
        <strain evidence="2 3">Koide BX008</strain>
    </source>
</reference>
<accession>A0A0C2X3D3</accession>
<gene>
    <name evidence="2" type="ORF">M378DRAFT_8148</name>
</gene>
<protein>
    <submittedName>
        <fullName evidence="2">Uncharacterized protein</fullName>
    </submittedName>
</protein>
<keyword evidence="3" id="KW-1185">Reference proteome</keyword>
<evidence type="ECO:0000313" key="3">
    <source>
        <dbReference type="Proteomes" id="UP000054549"/>
    </source>
</evidence>
<dbReference type="Proteomes" id="UP000054549">
    <property type="component" value="Unassembled WGS sequence"/>
</dbReference>
<evidence type="ECO:0000313" key="2">
    <source>
        <dbReference type="EMBL" id="KIL68672.1"/>
    </source>
</evidence>
<dbReference type="AlphaFoldDB" id="A0A0C2X3D3"/>
<feature type="region of interest" description="Disordered" evidence="1">
    <location>
        <begin position="45"/>
        <end position="72"/>
    </location>
</feature>
<evidence type="ECO:0000256" key="1">
    <source>
        <dbReference type="SAM" id="MobiDB-lite"/>
    </source>
</evidence>
<dbReference type="InParanoid" id="A0A0C2X3D3"/>
<name>A0A0C2X3D3_AMAMK</name>
<dbReference type="HOGENOM" id="CLU_1767600_0_0_1"/>
<proteinExistence type="predicted"/>
<sequence>MAPPPPALPAPPSNYNATQLRHCAVREEWEVIRLSLKLGDEQRAVRTVGAPPGGVPGLSMLDEEEDTSPTTGRKLVESYTVQLWASNGFARFKVPVSADWEKTLRMTTKTTPPCHLPSAHEADGTRVQSRITFSSPHAPHLEGTGEW</sequence>